<gene>
    <name evidence="1" type="ORF">ACFSDE_08850</name>
</gene>
<evidence type="ECO:0008006" key="3">
    <source>
        <dbReference type="Google" id="ProtNLM"/>
    </source>
</evidence>
<dbReference type="EMBL" id="JBHUGD010000003">
    <property type="protein sequence ID" value="MFD1946900.1"/>
    <property type="molecule type" value="Genomic_DNA"/>
</dbReference>
<accession>A0ABW4TLV6</accession>
<dbReference type="Gene3D" id="3.40.50.150">
    <property type="entry name" value="Vaccinia Virus protein VP39"/>
    <property type="match status" value="1"/>
</dbReference>
<dbReference type="RefSeq" id="WP_343917489.1">
    <property type="nucleotide sequence ID" value="NZ_BAAAJT010000002.1"/>
</dbReference>
<protein>
    <recommendedName>
        <fullName evidence="3">Class I SAM-dependent methyltransferase</fullName>
    </recommendedName>
</protein>
<dbReference type="InterPro" id="IPR029063">
    <property type="entry name" value="SAM-dependent_MTases_sf"/>
</dbReference>
<comment type="caution">
    <text evidence="1">The sequence shown here is derived from an EMBL/GenBank/DDBJ whole genome shotgun (WGS) entry which is preliminary data.</text>
</comment>
<proteinExistence type="predicted"/>
<organism evidence="1 2">
    <name type="scientific">Nocardioides aestuarii</name>
    <dbReference type="NCBI Taxonomy" id="252231"/>
    <lineage>
        <taxon>Bacteria</taxon>
        <taxon>Bacillati</taxon>
        <taxon>Actinomycetota</taxon>
        <taxon>Actinomycetes</taxon>
        <taxon>Propionibacteriales</taxon>
        <taxon>Nocardioidaceae</taxon>
        <taxon>Nocardioides</taxon>
    </lineage>
</organism>
<reference evidence="2" key="1">
    <citation type="journal article" date="2019" name="Int. J. Syst. Evol. Microbiol.">
        <title>The Global Catalogue of Microorganisms (GCM) 10K type strain sequencing project: providing services to taxonomists for standard genome sequencing and annotation.</title>
        <authorList>
            <consortium name="The Broad Institute Genomics Platform"/>
            <consortium name="The Broad Institute Genome Sequencing Center for Infectious Disease"/>
            <person name="Wu L."/>
            <person name="Ma J."/>
        </authorList>
    </citation>
    <scope>NUCLEOTIDE SEQUENCE [LARGE SCALE GENOMIC DNA]</scope>
    <source>
        <strain evidence="2">CGMCC 1.12477</strain>
    </source>
</reference>
<keyword evidence="2" id="KW-1185">Reference proteome</keyword>
<sequence>MDGAGEEPVRAAAGWLELREPADAAARARTLVEALPWHPGPAPAVVHDLGGGSGSMARWLAPLLPGPQRWVLHDRDVELLALAPGRPPGRAADGALVEVETREDDVTRLDHGRLAGAALVTASALLDMLTAPELDRLLDAATAPGCPVLLALSVTGEVVLEPAHPLDRRIGRAFDAHQHRPTGGDPRLGPDAWSAAAAGLTARGFAVTVETTPWRLGPDHPALLAAWADGWLGAALEQDPSLVTPAASWARARADQQRAGALRATVGHRDLLALPRERP</sequence>
<evidence type="ECO:0000313" key="2">
    <source>
        <dbReference type="Proteomes" id="UP001597351"/>
    </source>
</evidence>
<dbReference type="SUPFAM" id="SSF53335">
    <property type="entry name" value="S-adenosyl-L-methionine-dependent methyltransferases"/>
    <property type="match status" value="1"/>
</dbReference>
<evidence type="ECO:0000313" key="1">
    <source>
        <dbReference type="EMBL" id="MFD1946900.1"/>
    </source>
</evidence>
<dbReference type="Proteomes" id="UP001597351">
    <property type="component" value="Unassembled WGS sequence"/>
</dbReference>
<name>A0ABW4TLV6_9ACTN</name>